<evidence type="ECO:0000313" key="10">
    <source>
        <dbReference type="EMBL" id="RKM96511.1"/>
    </source>
</evidence>
<feature type="transmembrane region" description="Helical" evidence="9">
    <location>
        <begin position="81"/>
        <end position="103"/>
    </location>
</feature>
<dbReference type="PROSITE" id="PS00221">
    <property type="entry name" value="MIP"/>
    <property type="match status" value="1"/>
</dbReference>
<comment type="similarity">
    <text evidence="2 8">Belongs to the MIP/aquaporin (TC 1.A.8) family.</text>
</comment>
<dbReference type="EMBL" id="JNAD02000004">
    <property type="protein sequence ID" value="RKM96511.1"/>
    <property type="molecule type" value="Genomic_DNA"/>
</dbReference>
<evidence type="ECO:0000256" key="3">
    <source>
        <dbReference type="ARBA" id="ARBA00022448"/>
    </source>
</evidence>
<dbReference type="NCBIfam" id="TIGR00861">
    <property type="entry name" value="MIP"/>
    <property type="match status" value="1"/>
</dbReference>
<keyword evidence="7 9" id="KW-0472">Membrane</keyword>
<keyword evidence="5 8" id="KW-0812">Transmembrane</keyword>
<feature type="transmembrane region" description="Helical" evidence="9">
    <location>
        <begin position="123"/>
        <end position="146"/>
    </location>
</feature>
<keyword evidence="6 9" id="KW-1133">Transmembrane helix</keyword>
<feature type="transmembrane region" description="Helical" evidence="9">
    <location>
        <begin position="37"/>
        <end position="60"/>
    </location>
</feature>
<dbReference type="PANTHER" id="PTHR19139">
    <property type="entry name" value="AQUAPORIN TRANSPORTER"/>
    <property type="match status" value="1"/>
</dbReference>
<evidence type="ECO:0000256" key="7">
    <source>
        <dbReference type="ARBA" id="ARBA00023136"/>
    </source>
</evidence>
<keyword evidence="3 8" id="KW-0813">Transport</keyword>
<reference evidence="10 11" key="1">
    <citation type="journal article" date="2014" name="Genome Announc.">
        <title>Draft Genome Sequence of Streptomyces fradiae ATCC 19609, a Strain Highly Sensitive to Antibiotics.</title>
        <authorList>
            <person name="Bekker O.B."/>
            <person name="Klimina K.M."/>
            <person name="Vatlin A.A."/>
            <person name="Zakharevich N.V."/>
            <person name="Kasianov A.S."/>
            <person name="Danilenko V.N."/>
        </authorList>
    </citation>
    <scope>NUCLEOTIDE SEQUENCE [LARGE SCALE GENOMIC DNA]</scope>
    <source>
        <strain evidence="10 11">ATCC 19609</strain>
    </source>
</reference>
<evidence type="ECO:0000256" key="5">
    <source>
        <dbReference type="ARBA" id="ARBA00022692"/>
    </source>
</evidence>
<dbReference type="Gene3D" id="1.20.1080.10">
    <property type="entry name" value="Glycerol uptake facilitator protein"/>
    <property type="match status" value="1"/>
</dbReference>
<organism evidence="10 11">
    <name type="scientific">Streptomyces xinghaiensis</name>
    <dbReference type="NCBI Taxonomy" id="1038928"/>
    <lineage>
        <taxon>Bacteria</taxon>
        <taxon>Bacillati</taxon>
        <taxon>Actinomycetota</taxon>
        <taxon>Actinomycetes</taxon>
        <taxon>Kitasatosporales</taxon>
        <taxon>Streptomycetaceae</taxon>
        <taxon>Streptomyces</taxon>
    </lineage>
</organism>
<dbReference type="InterPro" id="IPR022357">
    <property type="entry name" value="MIP_CS"/>
</dbReference>
<dbReference type="InterPro" id="IPR023271">
    <property type="entry name" value="Aquaporin-like"/>
</dbReference>
<protein>
    <submittedName>
        <fullName evidence="10">MIP family channel protein</fullName>
    </submittedName>
</protein>
<dbReference type="OrthoDB" id="9807293at2"/>
<evidence type="ECO:0000256" key="9">
    <source>
        <dbReference type="SAM" id="Phobius"/>
    </source>
</evidence>
<evidence type="ECO:0000256" key="8">
    <source>
        <dbReference type="RuleBase" id="RU000477"/>
    </source>
</evidence>
<evidence type="ECO:0000313" key="11">
    <source>
        <dbReference type="Proteomes" id="UP000028058"/>
    </source>
</evidence>
<dbReference type="GO" id="GO:0015250">
    <property type="term" value="F:water channel activity"/>
    <property type="evidence" value="ECO:0007669"/>
    <property type="project" value="TreeGrafter"/>
</dbReference>
<accession>A0A3R7EUF2</accession>
<comment type="subcellular location">
    <subcellularLocation>
        <location evidence="1">Cell membrane</location>
        <topology evidence="1">Multi-pass membrane protein</topology>
    </subcellularLocation>
</comment>
<evidence type="ECO:0000256" key="6">
    <source>
        <dbReference type="ARBA" id="ARBA00022989"/>
    </source>
</evidence>
<keyword evidence="4" id="KW-1003">Cell membrane</keyword>
<dbReference type="Proteomes" id="UP000028058">
    <property type="component" value="Unassembled WGS sequence"/>
</dbReference>
<dbReference type="PANTHER" id="PTHR19139:SF199">
    <property type="entry name" value="MIP17260P"/>
    <property type="match status" value="1"/>
</dbReference>
<feature type="transmembrane region" description="Helical" evidence="9">
    <location>
        <begin position="197"/>
        <end position="221"/>
    </location>
</feature>
<dbReference type="SUPFAM" id="SSF81338">
    <property type="entry name" value="Aquaporin-like"/>
    <property type="match status" value="1"/>
</dbReference>
<keyword evidence="11" id="KW-1185">Reference proteome</keyword>
<evidence type="ECO:0000256" key="2">
    <source>
        <dbReference type="ARBA" id="ARBA00006175"/>
    </source>
</evidence>
<dbReference type="AlphaFoldDB" id="A0A3R7EUF2"/>
<dbReference type="PRINTS" id="PR00783">
    <property type="entry name" value="MINTRINSICP"/>
</dbReference>
<evidence type="ECO:0000256" key="4">
    <source>
        <dbReference type="ARBA" id="ARBA00022475"/>
    </source>
</evidence>
<proteinExistence type="inferred from homology"/>
<feature type="transmembrane region" description="Helical" evidence="9">
    <location>
        <begin position="153"/>
        <end position="177"/>
    </location>
</feature>
<name>A0A3R7EUF2_9ACTN</name>
<dbReference type="InterPro" id="IPR034294">
    <property type="entry name" value="Aquaporin_transptr"/>
</dbReference>
<dbReference type="Pfam" id="PF00230">
    <property type="entry name" value="MIP"/>
    <property type="match status" value="1"/>
</dbReference>
<evidence type="ECO:0000256" key="1">
    <source>
        <dbReference type="ARBA" id="ARBA00004651"/>
    </source>
</evidence>
<sequence length="245" mass="24775">MDARKAVSEFLGTLLLVFFAVGSAVLGAEYIGTVGIALTFGFTLLALAYALGPVSGCHINPAVTLGMLMAGRLSPRAAVEYWVAQVLGGITGALLLFILAKQVPGLETSGAFGSNGYGYRSPVGVNTFGALVAETVLTFLLVYVILDVTHRVAVVGFDGLAMGLALAAVHLVGIPLTGTSVNPARSIGPAIFAGPDALAQLWLFILAPLAGGALAAVVHGVTHPAGEPRQIADEAAAADAGGGRR</sequence>
<gene>
    <name evidence="10" type="ORF">SFRA_010615</name>
</gene>
<dbReference type="InterPro" id="IPR000425">
    <property type="entry name" value="MIP"/>
</dbReference>
<dbReference type="RefSeq" id="WP_043473056.1">
    <property type="nucleotide sequence ID" value="NZ_CP134822.1"/>
</dbReference>
<comment type="caution">
    <text evidence="10">The sequence shown here is derived from an EMBL/GenBank/DDBJ whole genome shotgun (WGS) entry which is preliminary data.</text>
</comment>
<dbReference type="GO" id="GO:0005886">
    <property type="term" value="C:plasma membrane"/>
    <property type="evidence" value="ECO:0007669"/>
    <property type="project" value="UniProtKB-SubCell"/>
</dbReference>